<proteinExistence type="predicted"/>
<protein>
    <submittedName>
        <fullName evidence="1">Uncharacterized protein</fullName>
    </submittedName>
</protein>
<reference evidence="1 2" key="1">
    <citation type="submission" date="2016-01" db="EMBL/GenBank/DDBJ databases">
        <authorList>
            <person name="Oliw E.H."/>
        </authorList>
    </citation>
    <scope>NUCLEOTIDE SEQUENCE [LARGE SCALE GENOMIC DNA]</scope>
    <source>
        <strain evidence="1 2">Zutra 3-1</strain>
    </source>
</reference>
<gene>
    <name evidence="1" type="ORF">AGR7C_Lc100134</name>
</gene>
<dbReference type="EMBL" id="FBWG01000028">
    <property type="protein sequence ID" value="CUX41464.1"/>
    <property type="molecule type" value="Genomic_DNA"/>
</dbReference>
<sequence>MHPVIHDRVGKAILCDLLDEIGDEHFDRHAPLGRERSEHLPDFAVQADPGDILLAYPVTRIAFCGHGSGFGCHRNQGGDVVEGNSYLFCNLPVRETVFTKATDSGRTRRIAEAGFGGATVCGHAAPPFEE</sequence>
<name>A0A1S7QSZ1_9HYPH</name>
<organism evidence="1 2">
    <name type="scientific">Agrobacterium deltaense Zutra 3/1</name>
    <dbReference type="NCBI Taxonomy" id="1183427"/>
    <lineage>
        <taxon>Bacteria</taxon>
        <taxon>Pseudomonadati</taxon>
        <taxon>Pseudomonadota</taxon>
        <taxon>Alphaproteobacteria</taxon>
        <taxon>Hyphomicrobiales</taxon>
        <taxon>Rhizobiaceae</taxon>
        <taxon>Rhizobium/Agrobacterium group</taxon>
        <taxon>Agrobacterium</taxon>
    </lineage>
</organism>
<dbReference type="AlphaFoldDB" id="A0A1S7QSZ1"/>
<dbReference type="Proteomes" id="UP000191987">
    <property type="component" value="Unassembled WGS sequence"/>
</dbReference>
<accession>A0A1S7QSZ1</accession>
<evidence type="ECO:0000313" key="2">
    <source>
        <dbReference type="Proteomes" id="UP000191987"/>
    </source>
</evidence>
<evidence type="ECO:0000313" key="1">
    <source>
        <dbReference type="EMBL" id="CUX41464.1"/>
    </source>
</evidence>